<proteinExistence type="predicted"/>
<accession>A0A5C3PJ75</accession>
<keyword evidence="3" id="KW-1185">Reference proteome</keyword>
<dbReference type="InParanoid" id="A0A5C3PJ75"/>
<evidence type="ECO:0000256" key="1">
    <source>
        <dbReference type="SAM" id="Phobius"/>
    </source>
</evidence>
<keyword evidence="1" id="KW-0812">Transmembrane</keyword>
<organism evidence="2 3">
    <name type="scientific">Polyporus arcularius HHB13444</name>
    <dbReference type="NCBI Taxonomy" id="1314778"/>
    <lineage>
        <taxon>Eukaryota</taxon>
        <taxon>Fungi</taxon>
        <taxon>Dikarya</taxon>
        <taxon>Basidiomycota</taxon>
        <taxon>Agaricomycotina</taxon>
        <taxon>Agaricomycetes</taxon>
        <taxon>Polyporales</taxon>
        <taxon>Polyporaceae</taxon>
        <taxon>Polyporus</taxon>
    </lineage>
</organism>
<feature type="transmembrane region" description="Helical" evidence="1">
    <location>
        <begin position="49"/>
        <end position="69"/>
    </location>
</feature>
<dbReference type="AlphaFoldDB" id="A0A5C3PJ75"/>
<evidence type="ECO:0000313" key="3">
    <source>
        <dbReference type="Proteomes" id="UP000308197"/>
    </source>
</evidence>
<keyword evidence="1" id="KW-1133">Transmembrane helix</keyword>
<sequence>MDDDRVYERIPYADLTPVLLSGAAVLCVPFALVAARAASARSRATSGDLAVVFALPVALLVIPVGHVVLRPRALAEAGVTLGNELLVGVIGLAGLSVAFLFLSVFVGVVAIPYDRVRDDSSWYY</sequence>
<gene>
    <name evidence="2" type="ORF">K466DRAFT_584678</name>
</gene>
<feature type="transmembrane region" description="Helical" evidence="1">
    <location>
        <begin position="15"/>
        <end position="37"/>
    </location>
</feature>
<reference evidence="2 3" key="1">
    <citation type="journal article" date="2019" name="Nat. Ecol. Evol.">
        <title>Megaphylogeny resolves global patterns of mushroom evolution.</title>
        <authorList>
            <person name="Varga T."/>
            <person name="Krizsan K."/>
            <person name="Foldi C."/>
            <person name="Dima B."/>
            <person name="Sanchez-Garcia M."/>
            <person name="Sanchez-Ramirez S."/>
            <person name="Szollosi G.J."/>
            <person name="Szarkandi J.G."/>
            <person name="Papp V."/>
            <person name="Albert L."/>
            <person name="Andreopoulos W."/>
            <person name="Angelini C."/>
            <person name="Antonin V."/>
            <person name="Barry K.W."/>
            <person name="Bougher N.L."/>
            <person name="Buchanan P."/>
            <person name="Buyck B."/>
            <person name="Bense V."/>
            <person name="Catcheside P."/>
            <person name="Chovatia M."/>
            <person name="Cooper J."/>
            <person name="Damon W."/>
            <person name="Desjardin D."/>
            <person name="Finy P."/>
            <person name="Geml J."/>
            <person name="Haridas S."/>
            <person name="Hughes K."/>
            <person name="Justo A."/>
            <person name="Karasinski D."/>
            <person name="Kautmanova I."/>
            <person name="Kiss B."/>
            <person name="Kocsube S."/>
            <person name="Kotiranta H."/>
            <person name="LaButti K.M."/>
            <person name="Lechner B.E."/>
            <person name="Liimatainen K."/>
            <person name="Lipzen A."/>
            <person name="Lukacs Z."/>
            <person name="Mihaltcheva S."/>
            <person name="Morgado L.N."/>
            <person name="Niskanen T."/>
            <person name="Noordeloos M.E."/>
            <person name="Ohm R.A."/>
            <person name="Ortiz-Santana B."/>
            <person name="Ovrebo C."/>
            <person name="Racz N."/>
            <person name="Riley R."/>
            <person name="Savchenko A."/>
            <person name="Shiryaev A."/>
            <person name="Soop K."/>
            <person name="Spirin V."/>
            <person name="Szebenyi C."/>
            <person name="Tomsovsky M."/>
            <person name="Tulloss R.E."/>
            <person name="Uehling J."/>
            <person name="Grigoriev I.V."/>
            <person name="Vagvolgyi C."/>
            <person name="Papp T."/>
            <person name="Martin F.M."/>
            <person name="Miettinen O."/>
            <person name="Hibbett D.S."/>
            <person name="Nagy L.G."/>
        </authorList>
    </citation>
    <scope>NUCLEOTIDE SEQUENCE [LARGE SCALE GENOMIC DNA]</scope>
    <source>
        <strain evidence="2 3">HHB13444</strain>
    </source>
</reference>
<protein>
    <submittedName>
        <fullName evidence="2">Uncharacterized protein</fullName>
    </submittedName>
</protein>
<keyword evidence="1" id="KW-0472">Membrane</keyword>
<name>A0A5C3PJ75_9APHY</name>
<dbReference type="EMBL" id="ML211078">
    <property type="protein sequence ID" value="TFK89372.1"/>
    <property type="molecule type" value="Genomic_DNA"/>
</dbReference>
<dbReference type="Proteomes" id="UP000308197">
    <property type="component" value="Unassembled WGS sequence"/>
</dbReference>
<feature type="transmembrane region" description="Helical" evidence="1">
    <location>
        <begin position="89"/>
        <end position="111"/>
    </location>
</feature>
<evidence type="ECO:0000313" key="2">
    <source>
        <dbReference type="EMBL" id="TFK89372.1"/>
    </source>
</evidence>